<keyword evidence="7" id="KW-1185">Reference proteome</keyword>
<accession>A0ABW3FF79</accession>
<dbReference type="SUPFAM" id="SSF53850">
    <property type="entry name" value="Periplasmic binding protein-like II"/>
    <property type="match status" value="1"/>
</dbReference>
<evidence type="ECO:0000256" key="3">
    <source>
        <dbReference type="ARBA" id="ARBA00023125"/>
    </source>
</evidence>
<dbReference type="EMBL" id="JBHTJV010000009">
    <property type="protein sequence ID" value="MFD0916825.1"/>
    <property type="molecule type" value="Genomic_DNA"/>
</dbReference>
<dbReference type="Pfam" id="PF03466">
    <property type="entry name" value="LysR_substrate"/>
    <property type="match status" value="1"/>
</dbReference>
<dbReference type="CDD" id="cd08432">
    <property type="entry name" value="PBP2_GcdR_TrpI_HvrB_AmpR_like"/>
    <property type="match status" value="1"/>
</dbReference>
<evidence type="ECO:0000313" key="6">
    <source>
        <dbReference type="EMBL" id="MFD0916825.1"/>
    </source>
</evidence>
<dbReference type="Gene3D" id="1.10.10.10">
    <property type="entry name" value="Winged helix-like DNA-binding domain superfamily/Winged helix DNA-binding domain"/>
    <property type="match status" value="1"/>
</dbReference>
<dbReference type="InterPro" id="IPR058163">
    <property type="entry name" value="LysR-type_TF_proteobact-type"/>
</dbReference>
<sequence length="319" mass="35014">MSRAIPPMNSVRAFEAASRHGQFQEAAAELGVTPSALSYQIRQLEEHLGVALFVRANRHVSLSPRGQALAVEVQAAFQQMERAFDGFRQVEDDDTLVISCGPAFSAKWLAPRLHFFLEENPELDFRLSATTRLTDFAADGVDAAVRFGAGDYPGLYVEPLFEETSIPMISPSLFEQLGGVADEALFSRVKLIHDDSLGFLAPEGHWPRWLSAMGYGGVDPKRGSRFSHADHCIEAAVDGAGIVMGRLGFAFRDLKAGRLMTPFKQAVASFGGFYFCCPPAALDNDKVLRFKGWLRDEADDQADAIDAFVKDHGIERIDA</sequence>
<dbReference type="InterPro" id="IPR036388">
    <property type="entry name" value="WH-like_DNA-bd_sf"/>
</dbReference>
<keyword evidence="4" id="KW-0804">Transcription</keyword>
<evidence type="ECO:0000256" key="4">
    <source>
        <dbReference type="ARBA" id="ARBA00023163"/>
    </source>
</evidence>
<protein>
    <submittedName>
        <fullName evidence="6">Transcriptional regulator GcvA</fullName>
    </submittedName>
</protein>
<dbReference type="PRINTS" id="PR00039">
    <property type="entry name" value="HTHLYSR"/>
</dbReference>
<evidence type="ECO:0000313" key="7">
    <source>
        <dbReference type="Proteomes" id="UP001597101"/>
    </source>
</evidence>
<evidence type="ECO:0000256" key="2">
    <source>
        <dbReference type="ARBA" id="ARBA00023015"/>
    </source>
</evidence>
<dbReference type="SUPFAM" id="SSF46785">
    <property type="entry name" value="Winged helix' DNA-binding domain"/>
    <property type="match status" value="1"/>
</dbReference>
<dbReference type="Gene3D" id="3.40.190.10">
    <property type="entry name" value="Periplasmic binding protein-like II"/>
    <property type="match status" value="2"/>
</dbReference>
<dbReference type="InterPro" id="IPR005119">
    <property type="entry name" value="LysR_subst-bd"/>
</dbReference>
<dbReference type="InterPro" id="IPR036390">
    <property type="entry name" value="WH_DNA-bd_sf"/>
</dbReference>
<dbReference type="PANTHER" id="PTHR30537">
    <property type="entry name" value="HTH-TYPE TRANSCRIPTIONAL REGULATOR"/>
    <property type="match status" value="1"/>
</dbReference>
<dbReference type="InterPro" id="IPR000847">
    <property type="entry name" value="LysR_HTH_N"/>
</dbReference>
<feature type="domain" description="HTH lysR-type" evidence="5">
    <location>
        <begin position="6"/>
        <end position="63"/>
    </location>
</feature>
<name>A0ABW3FF79_9HYPH</name>
<gene>
    <name evidence="6" type="primary">gcvA</name>
    <name evidence="6" type="ORF">ACFQ14_10435</name>
</gene>
<evidence type="ECO:0000259" key="5">
    <source>
        <dbReference type="PROSITE" id="PS50931"/>
    </source>
</evidence>
<dbReference type="RefSeq" id="WP_377212672.1">
    <property type="nucleotide sequence ID" value="NZ_JBHTJV010000009.1"/>
</dbReference>
<dbReference type="Proteomes" id="UP001597101">
    <property type="component" value="Unassembled WGS sequence"/>
</dbReference>
<keyword evidence="2" id="KW-0805">Transcription regulation</keyword>
<proteinExistence type="inferred from homology"/>
<dbReference type="PROSITE" id="PS50931">
    <property type="entry name" value="HTH_LYSR"/>
    <property type="match status" value="1"/>
</dbReference>
<dbReference type="PANTHER" id="PTHR30537:SF74">
    <property type="entry name" value="HTH-TYPE TRANSCRIPTIONAL REGULATOR TRPI"/>
    <property type="match status" value="1"/>
</dbReference>
<comment type="caution">
    <text evidence="6">The sequence shown here is derived from an EMBL/GenBank/DDBJ whole genome shotgun (WGS) entry which is preliminary data.</text>
</comment>
<comment type="similarity">
    <text evidence="1">Belongs to the LysR transcriptional regulatory family.</text>
</comment>
<evidence type="ECO:0000256" key="1">
    <source>
        <dbReference type="ARBA" id="ARBA00009437"/>
    </source>
</evidence>
<dbReference type="NCBIfam" id="NF008352">
    <property type="entry name" value="PRK11139.1"/>
    <property type="match status" value="1"/>
</dbReference>
<dbReference type="Pfam" id="PF00126">
    <property type="entry name" value="HTH_1"/>
    <property type="match status" value="1"/>
</dbReference>
<reference evidence="7" key="1">
    <citation type="journal article" date="2019" name="Int. J. Syst. Evol. Microbiol.">
        <title>The Global Catalogue of Microorganisms (GCM) 10K type strain sequencing project: providing services to taxonomists for standard genome sequencing and annotation.</title>
        <authorList>
            <consortium name="The Broad Institute Genomics Platform"/>
            <consortium name="The Broad Institute Genome Sequencing Center for Infectious Disease"/>
            <person name="Wu L."/>
            <person name="Ma J."/>
        </authorList>
    </citation>
    <scope>NUCLEOTIDE SEQUENCE [LARGE SCALE GENOMIC DNA]</scope>
    <source>
        <strain evidence="7">CCUG 60023</strain>
    </source>
</reference>
<organism evidence="6 7">
    <name type="scientific">Pseudahrensia aquimaris</name>
    <dbReference type="NCBI Taxonomy" id="744461"/>
    <lineage>
        <taxon>Bacteria</taxon>
        <taxon>Pseudomonadati</taxon>
        <taxon>Pseudomonadota</taxon>
        <taxon>Alphaproteobacteria</taxon>
        <taxon>Hyphomicrobiales</taxon>
        <taxon>Ahrensiaceae</taxon>
        <taxon>Pseudahrensia</taxon>
    </lineage>
</organism>
<keyword evidence="3" id="KW-0238">DNA-binding</keyword>